<gene>
    <name evidence="3" type="ORF">ZOSMA_206G00170</name>
</gene>
<reference evidence="4" key="1">
    <citation type="journal article" date="2016" name="Nature">
        <title>The genome of the seagrass Zostera marina reveals angiosperm adaptation to the sea.</title>
        <authorList>
            <person name="Olsen J.L."/>
            <person name="Rouze P."/>
            <person name="Verhelst B."/>
            <person name="Lin Y.-C."/>
            <person name="Bayer T."/>
            <person name="Collen J."/>
            <person name="Dattolo E."/>
            <person name="De Paoli E."/>
            <person name="Dittami S."/>
            <person name="Maumus F."/>
            <person name="Michel G."/>
            <person name="Kersting A."/>
            <person name="Lauritano C."/>
            <person name="Lohaus R."/>
            <person name="Toepel M."/>
            <person name="Tonon T."/>
            <person name="Vanneste K."/>
            <person name="Amirebrahimi M."/>
            <person name="Brakel J."/>
            <person name="Bostroem C."/>
            <person name="Chovatia M."/>
            <person name="Grimwood J."/>
            <person name="Jenkins J.W."/>
            <person name="Jueterbock A."/>
            <person name="Mraz A."/>
            <person name="Stam W.T."/>
            <person name="Tice H."/>
            <person name="Bornberg-Bauer E."/>
            <person name="Green P.J."/>
            <person name="Pearson G.A."/>
            <person name="Procaccini G."/>
            <person name="Duarte C.M."/>
            <person name="Schmutz J."/>
            <person name="Reusch T.B.H."/>
            <person name="Van de Peer Y."/>
        </authorList>
    </citation>
    <scope>NUCLEOTIDE SEQUENCE [LARGE SCALE GENOMIC DNA]</scope>
    <source>
        <strain evidence="4">cv. Finnish</strain>
    </source>
</reference>
<proteinExistence type="predicted"/>
<dbReference type="PANTHER" id="PTHR37249:SF3">
    <property type="entry name" value="OS03G0206201 PROTEIN"/>
    <property type="match status" value="1"/>
</dbReference>
<dbReference type="AlphaFoldDB" id="A0A0K9PL69"/>
<comment type="caution">
    <text evidence="3">The sequence shown here is derived from an EMBL/GenBank/DDBJ whole genome shotgun (WGS) entry which is preliminary data.</text>
</comment>
<evidence type="ECO:0000256" key="2">
    <source>
        <dbReference type="SAM" id="Phobius"/>
    </source>
</evidence>
<dbReference type="PANTHER" id="PTHR37249">
    <property type="entry name" value="OS03G0206201 PROTEIN"/>
    <property type="match status" value="1"/>
</dbReference>
<sequence>MRCLGFWVVFIPTTLYLLILLRFGTRFVSSPDDDIFNLKTTGIDRNFKKKIVVRKLMIEEDYPGLDPAPSSKASIHPKPIEHGTPLMPYAPVPPPPPPPPMFF</sequence>
<protein>
    <recommendedName>
        <fullName evidence="5">Transmembrane protein</fullName>
    </recommendedName>
</protein>
<accession>A0A0K9PL69</accession>
<dbReference type="STRING" id="29655.A0A0K9PL69"/>
<dbReference type="OrthoDB" id="1938519at2759"/>
<organism evidence="3 4">
    <name type="scientific">Zostera marina</name>
    <name type="common">Eelgrass</name>
    <dbReference type="NCBI Taxonomy" id="29655"/>
    <lineage>
        <taxon>Eukaryota</taxon>
        <taxon>Viridiplantae</taxon>
        <taxon>Streptophyta</taxon>
        <taxon>Embryophyta</taxon>
        <taxon>Tracheophyta</taxon>
        <taxon>Spermatophyta</taxon>
        <taxon>Magnoliopsida</taxon>
        <taxon>Liliopsida</taxon>
        <taxon>Zosteraceae</taxon>
        <taxon>Zostera</taxon>
    </lineage>
</organism>
<keyword evidence="4" id="KW-1185">Reference proteome</keyword>
<name>A0A0K9PL69_ZOSMR</name>
<evidence type="ECO:0000313" key="3">
    <source>
        <dbReference type="EMBL" id="KMZ69808.1"/>
    </source>
</evidence>
<dbReference type="Proteomes" id="UP000036987">
    <property type="component" value="Unassembled WGS sequence"/>
</dbReference>
<evidence type="ECO:0008006" key="5">
    <source>
        <dbReference type="Google" id="ProtNLM"/>
    </source>
</evidence>
<feature type="transmembrane region" description="Helical" evidence="2">
    <location>
        <begin position="6"/>
        <end position="23"/>
    </location>
</feature>
<feature type="compositionally biased region" description="Pro residues" evidence="1">
    <location>
        <begin position="88"/>
        <end position="103"/>
    </location>
</feature>
<dbReference type="EMBL" id="LFYR01000748">
    <property type="protein sequence ID" value="KMZ69808.1"/>
    <property type="molecule type" value="Genomic_DNA"/>
</dbReference>
<keyword evidence="2" id="KW-0472">Membrane</keyword>
<evidence type="ECO:0000256" key="1">
    <source>
        <dbReference type="SAM" id="MobiDB-lite"/>
    </source>
</evidence>
<keyword evidence="2" id="KW-0812">Transmembrane</keyword>
<keyword evidence="2" id="KW-1133">Transmembrane helix</keyword>
<feature type="region of interest" description="Disordered" evidence="1">
    <location>
        <begin position="68"/>
        <end position="103"/>
    </location>
</feature>
<evidence type="ECO:0000313" key="4">
    <source>
        <dbReference type="Proteomes" id="UP000036987"/>
    </source>
</evidence>